<keyword evidence="2" id="KW-1185">Reference proteome</keyword>
<name>A0A068RWL8_9FUNG</name>
<dbReference type="EMBL" id="CBTN010000023">
    <property type="protein sequence ID" value="CDH54419.1"/>
    <property type="molecule type" value="Genomic_DNA"/>
</dbReference>
<sequence length="155" mass="18061">MQTSRLWWNTARRFMSNAARKNDHGGNSLNQQVLDEYMVPGQYLRYFKKTRQKKRSLESSPTATLDKVYKQSARSMHENDSAPTTTQQHFAQRIHRGINNMYSYESLPRWLTPSNVGIQAVKVGRNLRKCQIFYEAKGSSKEERGHATYDHQVCC</sequence>
<proteinExistence type="predicted"/>
<dbReference type="VEuPathDB" id="FungiDB:LCOR_05666.1"/>
<evidence type="ECO:0000313" key="1">
    <source>
        <dbReference type="EMBL" id="CDH54419.1"/>
    </source>
</evidence>
<evidence type="ECO:0000313" key="2">
    <source>
        <dbReference type="Proteomes" id="UP000027586"/>
    </source>
</evidence>
<dbReference type="OrthoDB" id="2250046at2759"/>
<organism evidence="1 2">
    <name type="scientific">Lichtheimia corymbifera JMRC:FSU:9682</name>
    <dbReference type="NCBI Taxonomy" id="1263082"/>
    <lineage>
        <taxon>Eukaryota</taxon>
        <taxon>Fungi</taxon>
        <taxon>Fungi incertae sedis</taxon>
        <taxon>Mucoromycota</taxon>
        <taxon>Mucoromycotina</taxon>
        <taxon>Mucoromycetes</taxon>
        <taxon>Mucorales</taxon>
        <taxon>Lichtheimiaceae</taxon>
        <taxon>Lichtheimia</taxon>
    </lineage>
</organism>
<reference evidence="1" key="1">
    <citation type="submission" date="2013-08" db="EMBL/GenBank/DDBJ databases">
        <title>Gene expansion shapes genome architecture in the human pathogen Lichtheimia corymbifera: an evolutionary genomics analysis in the ancient terrestrial Mucorales (Mucoromycotina).</title>
        <authorList>
            <person name="Schwartze V.U."/>
            <person name="Winter S."/>
            <person name="Shelest E."/>
            <person name="Marcet-Houben M."/>
            <person name="Horn F."/>
            <person name="Wehner S."/>
            <person name="Hoffmann K."/>
            <person name="Riege K."/>
            <person name="Sammeth M."/>
            <person name="Nowrousian M."/>
            <person name="Valiante V."/>
            <person name="Linde J."/>
            <person name="Jacobsen I.D."/>
            <person name="Marz M."/>
            <person name="Brakhage A.A."/>
            <person name="Gabaldon T."/>
            <person name="Bocker S."/>
            <person name="Voigt K."/>
        </authorList>
    </citation>
    <scope>NUCLEOTIDE SEQUENCE [LARGE SCALE GENOMIC DNA]</scope>
    <source>
        <strain evidence="1">FSU 9682</strain>
    </source>
</reference>
<protein>
    <submittedName>
        <fullName evidence="1">Uncharacterized protein</fullName>
    </submittedName>
</protein>
<gene>
    <name evidence="1" type="ORF">LCOR_05666.1</name>
</gene>
<accession>A0A068RWL8</accession>
<dbReference type="Proteomes" id="UP000027586">
    <property type="component" value="Unassembled WGS sequence"/>
</dbReference>
<dbReference type="AlphaFoldDB" id="A0A068RWL8"/>
<comment type="caution">
    <text evidence="1">The sequence shown here is derived from an EMBL/GenBank/DDBJ whole genome shotgun (WGS) entry which is preliminary data.</text>
</comment>